<gene>
    <name evidence="1" type="ORF">EWM64_g6876</name>
</gene>
<keyword evidence="2" id="KW-1185">Reference proteome</keyword>
<organism evidence="1 2">
    <name type="scientific">Hericium alpestre</name>
    <dbReference type="NCBI Taxonomy" id="135208"/>
    <lineage>
        <taxon>Eukaryota</taxon>
        <taxon>Fungi</taxon>
        <taxon>Dikarya</taxon>
        <taxon>Basidiomycota</taxon>
        <taxon>Agaricomycotina</taxon>
        <taxon>Agaricomycetes</taxon>
        <taxon>Russulales</taxon>
        <taxon>Hericiaceae</taxon>
        <taxon>Hericium</taxon>
    </lineage>
</organism>
<protein>
    <submittedName>
        <fullName evidence="1">Uncharacterized protein</fullName>
    </submittedName>
</protein>
<comment type="caution">
    <text evidence="1">The sequence shown here is derived from an EMBL/GenBank/DDBJ whole genome shotgun (WGS) entry which is preliminary data.</text>
</comment>
<proteinExistence type="predicted"/>
<dbReference type="AlphaFoldDB" id="A0A4Y9ZQF7"/>
<sequence>MTMILNDLREDTLSAFLIRTTPTIISSAPSHACQASKHLNWLTAFPRDPIVP</sequence>
<accession>A0A4Y9ZQF7</accession>
<evidence type="ECO:0000313" key="2">
    <source>
        <dbReference type="Proteomes" id="UP000298061"/>
    </source>
</evidence>
<dbReference type="EMBL" id="SFCI01000995">
    <property type="protein sequence ID" value="TFY77136.1"/>
    <property type="molecule type" value="Genomic_DNA"/>
</dbReference>
<reference evidence="1 2" key="1">
    <citation type="submission" date="2019-02" db="EMBL/GenBank/DDBJ databases">
        <title>Genome sequencing of the rare red list fungi Hericium alpestre (H. flagellum).</title>
        <authorList>
            <person name="Buettner E."/>
            <person name="Kellner H."/>
        </authorList>
    </citation>
    <scope>NUCLEOTIDE SEQUENCE [LARGE SCALE GENOMIC DNA]</scope>
    <source>
        <strain evidence="1 2">DSM 108284</strain>
    </source>
</reference>
<name>A0A4Y9ZQF7_9AGAM</name>
<dbReference type="Proteomes" id="UP000298061">
    <property type="component" value="Unassembled WGS sequence"/>
</dbReference>
<evidence type="ECO:0000313" key="1">
    <source>
        <dbReference type="EMBL" id="TFY77136.1"/>
    </source>
</evidence>